<protein>
    <recommendedName>
        <fullName evidence="4">DUF1579 domain-containing protein</fullName>
    </recommendedName>
</protein>
<name>A0A7W8MRH1_9BACT</name>
<evidence type="ECO:0008006" key="4">
    <source>
        <dbReference type="Google" id="ProtNLM"/>
    </source>
</evidence>
<dbReference type="Proteomes" id="UP000568106">
    <property type="component" value="Unassembled WGS sequence"/>
</dbReference>
<evidence type="ECO:0000313" key="3">
    <source>
        <dbReference type="Proteomes" id="UP000568106"/>
    </source>
</evidence>
<reference evidence="2" key="1">
    <citation type="submission" date="2020-08" db="EMBL/GenBank/DDBJ databases">
        <title>Genomic Encyclopedia of Type Strains, Phase IV (KMG-V): Genome sequencing to study the core and pangenomes of soil and plant-associated prokaryotes.</title>
        <authorList>
            <person name="Whitman W."/>
        </authorList>
    </citation>
    <scope>NUCLEOTIDE SEQUENCE [LARGE SCALE GENOMIC DNA]</scope>
    <source>
        <strain evidence="2">M8UP27</strain>
    </source>
</reference>
<comment type="caution">
    <text evidence="2">The sequence shown here is derived from an EMBL/GenBank/DDBJ whole genome shotgun (WGS) entry which is preliminary data.</text>
</comment>
<accession>A0A7W8MRH1</accession>
<proteinExistence type="predicted"/>
<keyword evidence="1" id="KW-0732">Signal</keyword>
<evidence type="ECO:0000256" key="1">
    <source>
        <dbReference type="SAM" id="SignalP"/>
    </source>
</evidence>
<feature type="chain" id="PRO_5031273902" description="DUF1579 domain-containing protein" evidence="1">
    <location>
        <begin position="25"/>
        <end position="186"/>
    </location>
</feature>
<organism evidence="2 3">
    <name type="scientific">Tunturiibacter empetritectus</name>
    <dbReference type="NCBI Taxonomy" id="3069691"/>
    <lineage>
        <taxon>Bacteria</taxon>
        <taxon>Pseudomonadati</taxon>
        <taxon>Acidobacteriota</taxon>
        <taxon>Terriglobia</taxon>
        <taxon>Terriglobales</taxon>
        <taxon>Acidobacteriaceae</taxon>
        <taxon>Tunturiibacter</taxon>
    </lineage>
</organism>
<dbReference type="AlphaFoldDB" id="A0A7W8MRH1"/>
<gene>
    <name evidence="2" type="ORF">HDF09_001449</name>
</gene>
<evidence type="ECO:0000313" key="2">
    <source>
        <dbReference type="EMBL" id="MBB5316780.1"/>
    </source>
</evidence>
<keyword evidence="3" id="KW-1185">Reference proteome</keyword>
<feature type="signal peptide" evidence="1">
    <location>
        <begin position="1"/>
        <end position="24"/>
    </location>
</feature>
<sequence>MITRKLMCLLLALLYLSPRSESQSASSQQNLDIYKNFIGRWIGYNETLQNGSLKRVPLELLVTEEKDGKSIRVDYTYGRKGDDGFERQTRYIELRPEKAEMILHWKGEEREKFQTDGLEQFAENGLGKFVAQQKPSGNGQKVIYRATFELQPKTFSYVWERSGDGQKYGITGTFSFTRDTGEEAKK</sequence>
<dbReference type="EMBL" id="JACHDY010000002">
    <property type="protein sequence ID" value="MBB5316780.1"/>
    <property type="molecule type" value="Genomic_DNA"/>
</dbReference>